<dbReference type="InterPro" id="IPR000160">
    <property type="entry name" value="GGDEF_dom"/>
</dbReference>
<dbReference type="SMART" id="SM00267">
    <property type="entry name" value="GGDEF"/>
    <property type="match status" value="1"/>
</dbReference>
<dbReference type="CDD" id="cd01949">
    <property type="entry name" value="GGDEF"/>
    <property type="match status" value="1"/>
</dbReference>
<dbReference type="InterPro" id="IPR043128">
    <property type="entry name" value="Rev_trsase/Diguanyl_cyclase"/>
</dbReference>
<keyword evidence="1" id="KW-1133">Transmembrane helix</keyword>
<evidence type="ECO:0000313" key="3">
    <source>
        <dbReference type="EMBL" id="SEK27480.1"/>
    </source>
</evidence>
<feature type="transmembrane region" description="Helical" evidence="1">
    <location>
        <begin position="31"/>
        <end position="52"/>
    </location>
</feature>
<proteinExistence type="predicted"/>
<protein>
    <submittedName>
        <fullName evidence="3">Diguanylate cyclase (GGDEF) domain-containing protein</fullName>
    </submittedName>
</protein>
<dbReference type="InterPro" id="IPR050469">
    <property type="entry name" value="Diguanylate_Cyclase"/>
</dbReference>
<dbReference type="PROSITE" id="PS50887">
    <property type="entry name" value="GGDEF"/>
    <property type="match status" value="1"/>
</dbReference>
<dbReference type="AlphaFoldDB" id="A0A1H7FTF9"/>
<dbReference type="Gene3D" id="3.30.70.270">
    <property type="match status" value="1"/>
</dbReference>
<feature type="transmembrane region" description="Helical" evidence="1">
    <location>
        <begin position="91"/>
        <end position="116"/>
    </location>
</feature>
<gene>
    <name evidence="3" type="ORF">SAMN02910377_00420</name>
</gene>
<evidence type="ECO:0000259" key="2">
    <source>
        <dbReference type="PROSITE" id="PS50887"/>
    </source>
</evidence>
<dbReference type="Proteomes" id="UP000182321">
    <property type="component" value="Unassembled WGS sequence"/>
</dbReference>
<feature type="transmembrane region" description="Helical" evidence="1">
    <location>
        <begin position="136"/>
        <end position="156"/>
    </location>
</feature>
<evidence type="ECO:0000256" key="1">
    <source>
        <dbReference type="SAM" id="Phobius"/>
    </source>
</evidence>
<dbReference type="PANTHER" id="PTHR45138:SF9">
    <property type="entry name" value="DIGUANYLATE CYCLASE DGCM-RELATED"/>
    <property type="match status" value="1"/>
</dbReference>
<feature type="transmembrane region" description="Helical" evidence="1">
    <location>
        <begin position="168"/>
        <end position="190"/>
    </location>
</feature>
<organism evidence="3 4">
    <name type="scientific">Pseudobutyrivibrio ruminis</name>
    <dbReference type="NCBI Taxonomy" id="46206"/>
    <lineage>
        <taxon>Bacteria</taxon>
        <taxon>Bacillati</taxon>
        <taxon>Bacillota</taxon>
        <taxon>Clostridia</taxon>
        <taxon>Lachnospirales</taxon>
        <taxon>Lachnospiraceae</taxon>
        <taxon>Pseudobutyrivibrio</taxon>
    </lineage>
</organism>
<evidence type="ECO:0000313" key="4">
    <source>
        <dbReference type="Proteomes" id="UP000182321"/>
    </source>
</evidence>
<name>A0A1H7FTF9_9FIRM</name>
<keyword evidence="1" id="KW-0472">Membrane</keyword>
<keyword evidence="1" id="KW-0812">Transmembrane</keyword>
<keyword evidence="4" id="KW-1185">Reference proteome</keyword>
<dbReference type="NCBIfam" id="TIGR00254">
    <property type="entry name" value="GGDEF"/>
    <property type="match status" value="1"/>
</dbReference>
<dbReference type="SUPFAM" id="SSF55073">
    <property type="entry name" value="Nucleotide cyclase"/>
    <property type="match status" value="1"/>
</dbReference>
<dbReference type="Pfam" id="PF00990">
    <property type="entry name" value="GGDEF"/>
    <property type="match status" value="1"/>
</dbReference>
<feature type="transmembrane region" description="Helical" evidence="1">
    <location>
        <begin position="58"/>
        <end position="79"/>
    </location>
</feature>
<dbReference type="GO" id="GO:0052621">
    <property type="term" value="F:diguanylate cyclase activity"/>
    <property type="evidence" value="ECO:0007669"/>
    <property type="project" value="TreeGrafter"/>
</dbReference>
<dbReference type="FunFam" id="3.30.70.270:FF:000001">
    <property type="entry name" value="Diguanylate cyclase domain protein"/>
    <property type="match status" value="1"/>
</dbReference>
<dbReference type="InterPro" id="IPR029787">
    <property type="entry name" value="Nucleotide_cyclase"/>
</dbReference>
<dbReference type="EMBL" id="FNZX01000004">
    <property type="protein sequence ID" value="SEK27480.1"/>
    <property type="molecule type" value="Genomic_DNA"/>
</dbReference>
<accession>A0A1H7FTF9</accession>
<sequence>MEKFKNTTKNLLDSLIIQDPHITVTSPSQGYYYFSLFYVFVHTALEVFYIAVGCTPLVIINVFSIVLYICTCHLCKIGYELVAYRMGMIEIYLHIVLATVFLGYSCGFILWCFGMLLGTVTPYYTPMKTIIDRAIMYLFVILIMVTFFVLTILDYNEIIYTRYYVSENIAKILFAINSLLIFIEIIVHVYNSSLRTNQYSYDVKMIANTDYLTKLYNRQYMQRYTNDRITCFNKSKDTTDISIAIMDIDYFKTINDTYGHLAGDYILIELSKILSSQKHIRVSRWGGEEFLLISSRETDNETFCNIIEGLCKTIANQNLKYNGTPIKVTASFGVAKYQPNESLENFIKSADIKLYEAKQNGRNQVC</sequence>
<reference evidence="4" key="1">
    <citation type="submission" date="2016-10" db="EMBL/GenBank/DDBJ databases">
        <authorList>
            <person name="Varghese N."/>
        </authorList>
    </citation>
    <scope>NUCLEOTIDE SEQUENCE [LARGE SCALE GENOMIC DNA]</scope>
    <source>
        <strain evidence="4">ACV-9</strain>
    </source>
</reference>
<dbReference type="PANTHER" id="PTHR45138">
    <property type="entry name" value="REGULATORY COMPONENTS OF SENSORY TRANSDUCTION SYSTEM"/>
    <property type="match status" value="1"/>
</dbReference>
<feature type="domain" description="GGDEF" evidence="2">
    <location>
        <begin position="239"/>
        <end position="366"/>
    </location>
</feature>
<dbReference type="RefSeq" id="WP_074788909.1">
    <property type="nucleotide sequence ID" value="NZ_FNZX01000004.1"/>
</dbReference>